<comment type="caution">
    <text evidence="2">The sequence shown here is derived from an EMBL/GenBank/DDBJ whole genome shotgun (WGS) entry which is preliminary data.</text>
</comment>
<gene>
    <name evidence="2" type="ORF">FOZ60_003734</name>
</gene>
<accession>A0A7J6PIB9</accession>
<dbReference type="Proteomes" id="UP000541610">
    <property type="component" value="Unassembled WGS sequence"/>
</dbReference>
<feature type="compositionally biased region" description="Basic and acidic residues" evidence="1">
    <location>
        <begin position="135"/>
        <end position="148"/>
    </location>
</feature>
<dbReference type="AlphaFoldDB" id="A0A7J6PIB9"/>
<evidence type="ECO:0000313" key="3">
    <source>
        <dbReference type="Proteomes" id="UP000541610"/>
    </source>
</evidence>
<dbReference type="EMBL" id="JABANP010000018">
    <property type="protein sequence ID" value="KAF4695722.1"/>
    <property type="molecule type" value="Genomic_DNA"/>
</dbReference>
<organism evidence="2 3">
    <name type="scientific">Perkinsus olseni</name>
    <name type="common">Perkinsus atlanticus</name>
    <dbReference type="NCBI Taxonomy" id="32597"/>
    <lineage>
        <taxon>Eukaryota</taxon>
        <taxon>Sar</taxon>
        <taxon>Alveolata</taxon>
        <taxon>Perkinsozoa</taxon>
        <taxon>Perkinsea</taxon>
        <taxon>Perkinsida</taxon>
        <taxon>Perkinsidae</taxon>
        <taxon>Perkinsus</taxon>
    </lineage>
</organism>
<evidence type="ECO:0000256" key="1">
    <source>
        <dbReference type="SAM" id="MobiDB-lite"/>
    </source>
</evidence>
<sequence>MMDGTRPTAESVMTYGAYPAFQGTLEDLEYGDEACSTVGDTGSLGKAALTKLKRRSGAVDQRISRWSARVESYSEGSRRRSNQSTFERLPIAMRKNAKESACEPARDIRQQYAPLITTIESDANDASSVRLSSKPHIDKPSYDEKAEALSEGIVCRQRPRLAE</sequence>
<proteinExistence type="predicted"/>
<protein>
    <submittedName>
        <fullName evidence="2">Uncharacterized protein</fullName>
    </submittedName>
</protein>
<reference evidence="2 3" key="1">
    <citation type="submission" date="2020-04" db="EMBL/GenBank/DDBJ databases">
        <title>Perkinsus olseni comparative genomics.</title>
        <authorList>
            <person name="Bogema D.R."/>
        </authorList>
    </citation>
    <scope>NUCLEOTIDE SEQUENCE [LARGE SCALE GENOMIC DNA]</scope>
    <source>
        <strain evidence="2">00978-12</strain>
    </source>
</reference>
<evidence type="ECO:0000313" key="2">
    <source>
        <dbReference type="EMBL" id="KAF4695722.1"/>
    </source>
</evidence>
<feature type="region of interest" description="Disordered" evidence="1">
    <location>
        <begin position="123"/>
        <end position="148"/>
    </location>
</feature>
<name>A0A7J6PIB9_PEROL</name>